<evidence type="ECO:0000313" key="1">
    <source>
        <dbReference type="EMBL" id="TKD51845.1"/>
    </source>
</evidence>
<dbReference type="Proteomes" id="UP000309138">
    <property type="component" value="Unassembled WGS sequence"/>
</dbReference>
<dbReference type="EMBL" id="SWKR01000002">
    <property type="protein sequence ID" value="TKD51845.1"/>
    <property type="molecule type" value="Genomic_DNA"/>
</dbReference>
<reference evidence="1 2" key="1">
    <citation type="submission" date="2019-04" db="EMBL/GenBank/DDBJ databases">
        <authorList>
            <person name="Yang Y."/>
            <person name="Wei D."/>
        </authorList>
    </citation>
    <scope>NUCLEOTIDE SEQUENCE [LARGE SCALE GENOMIC DNA]</scope>
    <source>
        <strain evidence="1 2">L-1-4w-11</strain>
    </source>
</reference>
<comment type="caution">
    <text evidence="1">The sequence shown here is derived from an EMBL/GenBank/DDBJ whole genome shotgun (WGS) entry which is preliminary data.</text>
</comment>
<keyword evidence="2" id="KW-1185">Reference proteome</keyword>
<evidence type="ECO:0000313" key="2">
    <source>
        <dbReference type="Proteomes" id="UP000309138"/>
    </source>
</evidence>
<gene>
    <name evidence="1" type="ORF">FBR43_14625</name>
</gene>
<dbReference type="RefSeq" id="WP_169542626.1">
    <property type="nucleotide sequence ID" value="NZ_SWKR01000002.1"/>
</dbReference>
<dbReference type="AlphaFoldDB" id="A0A4U1L6E9"/>
<proteinExistence type="predicted"/>
<name>A0A4U1L6E9_9SPHN</name>
<accession>A0A4U1L6E9</accession>
<sequence>MLPPESSAQQYEAMQARWRRDFAVTPLTHRQQSKWQAADLHDREVRVLTRSGRTILWDLGRGIEGVMSPRFGFRVNVTEL</sequence>
<organism evidence="1 2">
    <name type="scientific">Sphingomonas baiyangensis</name>
    <dbReference type="NCBI Taxonomy" id="2572576"/>
    <lineage>
        <taxon>Bacteria</taxon>
        <taxon>Pseudomonadati</taxon>
        <taxon>Pseudomonadota</taxon>
        <taxon>Alphaproteobacteria</taxon>
        <taxon>Sphingomonadales</taxon>
        <taxon>Sphingomonadaceae</taxon>
        <taxon>Sphingomonas</taxon>
    </lineage>
</organism>
<protein>
    <submittedName>
        <fullName evidence="1">Uncharacterized protein</fullName>
    </submittedName>
</protein>